<proteinExistence type="predicted"/>
<reference evidence="1" key="1">
    <citation type="submission" date="2025-08" db="UniProtKB">
        <authorList>
            <consortium name="Ensembl"/>
        </authorList>
    </citation>
    <scope>IDENTIFICATION</scope>
</reference>
<protein>
    <submittedName>
        <fullName evidence="1">Uncharacterized protein</fullName>
    </submittedName>
</protein>
<evidence type="ECO:0000313" key="2">
    <source>
        <dbReference type="Proteomes" id="UP000233060"/>
    </source>
</evidence>
<dbReference type="Bgee" id="ENSCATG00000044707">
    <property type="expression patterns" value="Expressed in colon and 11 other cell types or tissues"/>
</dbReference>
<dbReference type="OMA" id="PHAHTHC"/>
<organism evidence="1 2">
    <name type="scientific">Cercocebus atys</name>
    <name type="common">Sooty mangabey</name>
    <name type="synonym">Cercocebus torquatus atys</name>
    <dbReference type="NCBI Taxonomy" id="9531"/>
    <lineage>
        <taxon>Eukaryota</taxon>
        <taxon>Metazoa</taxon>
        <taxon>Chordata</taxon>
        <taxon>Craniata</taxon>
        <taxon>Vertebrata</taxon>
        <taxon>Euteleostomi</taxon>
        <taxon>Mammalia</taxon>
        <taxon>Eutheria</taxon>
        <taxon>Euarchontoglires</taxon>
        <taxon>Primates</taxon>
        <taxon>Haplorrhini</taxon>
        <taxon>Catarrhini</taxon>
        <taxon>Cercopithecidae</taxon>
        <taxon>Cercopithecinae</taxon>
        <taxon>Cercocebus</taxon>
    </lineage>
</organism>
<dbReference type="Proteomes" id="UP000233060">
    <property type="component" value="Unassembled WGS sequence"/>
</dbReference>
<sequence>LKPLSSSVFPRWRHYTVSKKKKKKKKKVSIMVITESDNYSIPWSTHSLFHNLFLLSLPHAHTHCRPVSFKNMKTFKIKY</sequence>
<dbReference type="AlphaFoldDB" id="A0A2K5P446"/>
<dbReference type="Ensembl" id="ENSCATT00000068892.1">
    <property type="protein sequence ID" value="ENSCATP00000044451.1"/>
    <property type="gene ID" value="ENSCATG00000044707.1"/>
</dbReference>
<accession>A0A2K5P446</accession>
<evidence type="ECO:0000313" key="1">
    <source>
        <dbReference type="Ensembl" id="ENSCATP00000044451.1"/>
    </source>
</evidence>
<keyword evidence="2" id="KW-1185">Reference proteome</keyword>
<reference evidence="1" key="2">
    <citation type="submission" date="2025-09" db="UniProtKB">
        <authorList>
            <consortium name="Ensembl"/>
        </authorList>
    </citation>
    <scope>IDENTIFICATION</scope>
</reference>
<name>A0A2K5P446_CERAT</name>